<keyword evidence="3 5" id="KW-0597">Phosphoprotein</keyword>
<dbReference type="CDD" id="cd00156">
    <property type="entry name" value="REC"/>
    <property type="match status" value="1"/>
</dbReference>
<dbReference type="InterPro" id="IPR011990">
    <property type="entry name" value="TPR-like_helical_dom_sf"/>
</dbReference>
<dbReference type="InterPro" id="IPR004358">
    <property type="entry name" value="Sig_transdc_His_kin-like_C"/>
</dbReference>
<dbReference type="PROSITE" id="PS50109">
    <property type="entry name" value="HIS_KIN"/>
    <property type="match status" value="1"/>
</dbReference>
<dbReference type="Gene3D" id="3.40.50.2300">
    <property type="match status" value="1"/>
</dbReference>
<dbReference type="CDD" id="cd00082">
    <property type="entry name" value="HisKA"/>
    <property type="match status" value="1"/>
</dbReference>
<feature type="signal peptide" evidence="8">
    <location>
        <begin position="1"/>
        <end position="29"/>
    </location>
</feature>
<dbReference type="InterPro" id="IPR003594">
    <property type="entry name" value="HATPase_dom"/>
</dbReference>
<keyword evidence="7" id="KW-0472">Membrane</keyword>
<accession>A0A2A2SBW7</accession>
<evidence type="ECO:0000256" key="7">
    <source>
        <dbReference type="SAM" id="Phobius"/>
    </source>
</evidence>
<comment type="caution">
    <text evidence="11">The sequence shown here is derived from an EMBL/GenBank/DDBJ whole genome shotgun (WGS) entry which is preliminary data.</text>
</comment>
<evidence type="ECO:0000256" key="2">
    <source>
        <dbReference type="ARBA" id="ARBA00012438"/>
    </source>
</evidence>
<dbReference type="CDD" id="cd16922">
    <property type="entry name" value="HATPase_EvgS-ArcB-TorS-like"/>
    <property type="match status" value="1"/>
</dbReference>
<dbReference type="InterPro" id="IPR005467">
    <property type="entry name" value="His_kinase_dom"/>
</dbReference>
<dbReference type="FunFam" id="3.30.565.10:FF:000010">
    <property type="entry name" value="Sensor histidine kinase RcsC"/>
    <property type="match status" value="1"/>
</dbReference>
<name>A0A2A2SBW7_9SPHN</name>
<gene>
    <name evidence="11" type="ORF">CKY28_16235</name>
</gene>
<dbReference type="SMART" id="SM00387">
    <property type="entry name" value="HATPase_c"/>
    <property type="match status" value="1"/>
</dbReference>
<evidence type="ECO:0000256" key="4">
    <source>
        <dbReference type="ARBA" id="ARBA00023012"/>
    </source>
</evidence>
<evidence type="ECO:0000256" key="8">
    <source>
        <dbReference type="SAM" id="SignalP"/>
    </source>
</evidence>
<protein>
    <recommendedName>
        <fullName evidence="2">histidine kinase</fullName>
        <ecNumber evidence="2">2.7.13.3</ecNumber>
    </recommendedName>
</protein>
<evidence type="ECO:0000256" key="1">
    <source>
        <dbReference type="ARBA" id="ARBA00000085"/>
    </source>
</evidence>
<keyword evidence="11" id="KW-0808">Transferase</keyword>
<evidence type="ECO:0000256" key="3">
    <source>
        <dbReference type="ARBA" id="ARBA00022553"/>
    </source>
</evidence>
<dbReference type="InterPro" id="IPR036097">
    <property type="entry name" value="HisK_dim/P_sf"/>
</dbReference>
<dbReference type="Proteomes" id="UP000218151">
    <property type="component" value="Unassembled WGS sequence"/>
</dbReference>
<dbReference type="InterPro" id="IPR011006">
    <property type="entry name" value="CheY-like_superfamily"/>
</dbReference>
<feature type="domain" description="Histidine kinase" evidence="9">
    <location>
        <begin position="460"/>
        <end position="677"/>
    </location>
</feature>
<dbReference type="SUPFAM" id="SSF47384">
    <property type="entry name" value="Homodimeric domain of signal transducing histidine kinase"/>
    <property type="match status" value="1"/>
</dbReference>
<dbReference type="EMBL" id="NSLI01000005">
    <property type="protein sequence ID" value="PAX06680.1"/>
    <property type="molecule type" value="Genomic_DNA"/>
</dbReference>
<dbReference type="Pfam" id="PF13424">
    <property type="entry name" value="TPR_12"/>
    <property type="match status" value="1"/>
</dbReference>
<evidence type="ECO:0000313" key="11">
    <source>
        <dbReference type="EMBL" id="PAX06680.1"/>
    </source>
</evidence>
<dbReference type="AlphaFoldDB" id="A0A2A2SBW7"/>
<dbReference type="Gene3D" id="3.30.565.10">
    <property type="entry name" value="Histidine kinase-like ATPase, C-terminal domain"/>
    <property type="match status" value="1"/>
</dbReference>
<dbReference type="SMART" id="SM00028">
    <property type="entry name" value="TPR"/>
    <property type="match status" value="2"/>
</dbReference>
<dbReference type="SUPFAM" id="SSF52172">
    <property type="entry name" value="CheY-like"/>
    <property type="match status" value="1"/>
</dbReference>
<dbReference type="Pfam" id="PF00512">
    <property type="entry name" value="HisKA"/>
    <property type="match status" value="1"/>
</dbReference>
<dbReference type="InterPro" id="IPR003661">
    <property type="entry name" value="HisK_dim/P_dom"/>
</dbReference>
<feature type="modified residue" description="4-aspartylphosphate" evidence="5">
    <location>
        <position position="741"/>
    </location>
</feature>
<dbReference type="InterPro" id="IPR036890">
    <property type="entry name" value="HATPase_C_sf"/>
</dbReference>
<dbReference type="InterPro" id="IPR019734">
    <property type="entry name" value="TPR_rpt"/>
</dbReference>
<dbReference type="OrthoDB" id="9801651at2"/>
<evidence type="ECO:0000313" key="12">
    <source>
        <dbReference type="Proteomes" id="UP000218151"/>
    </source>
</evidence>
<keyword evidence="7" id="KW-1133">Transmembrane helix</keyword>
<dbReference type="SMART" id="SM00388">
    <property type="entry name" value="HisKA"/>
    <property type="match status" value="1"/>
</dbReference>
<sequence>METRVIGFVIRRCLLALILVLVSNGPVQATTPEDLLPAELKRTVAQWRATVLVNPRMALRMGTAAHQQAETISGLRRRKYGHATALWLQSEALLQLGELARARQLIWRGELLVGKVAPTSQLAGDIQLVSGGIYAANADVASALRAYQLAHRTFQKTGNRRSESISLIYISNLYSDGKDHEAALKYLEQALEVYSADPKLLPSIYNNQGTSLYALGRNREAVKQFAKARTLARRLNFSVLESQTLRNILRAQLDDGQIAMAQITAREALLAARHAGGSEEPAMLSVIAQLEFQRGRLQRALSLIEQSFAGVDLTKSTMPMREAHATAHRIHRAVGNAPEALAHLEALKRLDDEATKLATQTSTALMGARFDFANQELRIARMRAEQLQRTIRDEREEAQFRLWIFGMATAASLVVFVLLSVALFTIRRSRNQVRAAHDDLAVTNGALGEALAAKTEFLATTSHEIRTPLNGILGMTEVMLLDRALPDAARERVRLVHGAGKTMKALIDDILDVAKIERGRLSLESVPFRLADVLGDAALLWEDQIRTKGVAFESGFDLPEAQVLGDPARLRQIVFNLLSNAVKFTESGAIRFSASIDEDGAYRIQVADTGVGIATDKLDQVFESFRQADASVTRRFGGTGLGLSISRSLARAMGGELSVSSCPGAGSIFTLTVPLADHVEEVVKAEQSRGSAVLIADRNPIMRAMFRSLLSPHADTIIAVGAAEEALLAIEAHAPGRILIDENMLADEAGREIVREGRRRGAAVTLLEAPGVSVYRGDDVITLQKPVPGPVLVATVFSSGGNLSYTAPLVSRAA</sequence>
<feature type="transmembrane region" description="Helical" evidence="7">
    <location>
        <begin position="402"/>
        <end position="424"/>
    </location>
</feature>
<keyword evidence="6" id="KW-0175">Coiled coil</keyword>
<organism evidence="11 12">
    <name type="scientific">Sphingomonas lenta</name>
    <dbReference type="NCBI Taxonomy" id="1141887"/>
    <lineage>
        <taxon>Bacteria</taxon>
        <taxon>Pseudomonadati</taxon>
        <taxon>Pseudomonadota</taxon>
        <taxon>Alphaproteobacteria</taxon>
        <taxon>Sphingomonadales</taxon>
        <taxon>Sphingomonadaceae</taxon>
        <taxon>Sphingomonas</taxon>
    </lineage>
</organism>
<dbReference type="Gene3D" id="1.10.287.130">
    <property type="match status" value="1"/>
</dbReference>
<reference evidence="12" key="1">
    <citation type="submission" date="2017-09" db="EMBL/GenBank/DDBJ databases">
        <authorList>
            <person name="Feng G."/>
            <person name="Zhu H."/>
        </authorList>
    </citation>
    <scope>NUCLEOTIDE SEQUENCE [LARGE SCALE GENOMIC DNA]</scope>
    <source>
        <strain evidence="12">1PNM-20</strain>
    </source>
</reference>
<dbReference type="PRINTS" id="PR00344">
    <property type="entry name" value="BCTRLSENSOR"/>
</dbReference>
<dbReference type="PROSITE" id="PS50110">
    <property type="entry name" value="RESPONSE_REGULATORY"/>
    <property type="match status" value="1"/>
</dbReference>
<dbReference type="PANTHER" id="PTHR45339">
    <property type="entry name" value="HYBRID SIGNAL TRANSDUCTION HISTIDINE KINASE J"/>
    <property type="match status" value="1"/>
</dbReference>
<dbReference type="GO" id="GO:0000155">
    <property type="term" value="F:phosphorelay sensor kinase activity"/>
    <property type="evidence" value="ECO:0007669"/>
    <property type="project" value="InterPro"/>
</dbReference>
<keyword evidence="11" id="KW-0418">Kinase</keyword>
<feature type="coiled-coil region" evidence="6">
    <location>
        <begin position="370"/>
        <end position="397"/>
    </location>
</feature>
<evidence type="ECO:0000256" key="6">
    <source>
        <dbReference type="SAM" id="Coils"/>
    </source>
</evidence>
<dbReference type="SUPFAM" id="SSF48452">
    <property type="entry name" value="TPR-like"/>
    <property type="match status" value="1"/>
</dbReference>
<keyword evidence="7" id="KW-0812">Transmembrane</keyword>
<feature type="domain" description="Response regulatory" evidence="10">
    <location>
        <begin position="692"/>
        <end position="814"/>
    </location>
</feature>
<evidence type="ECO:0000259" key="9">
    <source>
        <dbReference type="PROSITE" id="PS50109"/>
    </source>
</evidence>
<dbReference type="EC" id="2.7.13.3" evidence="2"/>
<dbReference type="Gene3D" id="1.25.40.10">
    <property type="entry name" value="Tetratricopeptide repeat domain"/>
    <property type="match status" value="2"/>
</dbReference>
<dbReference type="Pfam" id="PF02518">
    <property type="entry name" value="HATPase_c"/>
    <property type="match status" value="1"/>
</dbReference>
<comment type="catalytic activity">
    <reaction evidence="1">
        <text>ATP + protein L-histidine = ADP + protein N-phospho-L-histidine.</text>
        <dbReference type="EC" id="2.7.13.3"/>
    </reaction>
</comment>
<proteinExistence type="predicted"/>
<keyword evidence="12" id="KW-1185">Reference proteome</keyword>
<dbReference type="SUPFAM" id="SSF55874">
    <property type="entry name" value="ATPase domain of HSP90 chaperone/DNA topoisomerase II/histidine kinase"/>
    <property type="match status" value="1"/>
</dbReference>
<keyword evidence="8" id="KW-0732">Signal</keyword>
<keyword evidence="4" id="KW-0902">Two-component regulatory system</keyword>
<evidence type="ECO:0000259" key="10">
    <source>
        <dbReference type="PROSITE" id="PS50110"/>
    </source>
</evidence>
<dbReference type="InterPro" id="IPR001789">
    <property type="entry name" value="Sig_transdc_resp-reg_receiver"/>
</dbReference>
<evidence type="ECO:0000256" key="5">
    <source>
        <dbReference type="PROSITE-ProRule" id="PRU00169"/>
    </source>
</evidence>
<feature type="chain" id="PRO_5012855962" description="histidine kinase" evidence="8">
    <location>
        <begin position="30"/>
        <end position="814"/>
    </location>
</feature>
<dbReference type="PANTHER" id="PTHR45339:SF1">
    <property type="entry name" value="HYBRID SIGNAL TRANSDUCTION HISTIDINE KINASE J"/>
    <property type="match status" value="1"/>
</dbReference>